<name>A0A814HH70_ADIRI</name>
<dbReference type="SUPFAM" id="SSF101478">
    <property type="entry name" value="ADP-ribosylglycohydrolase"/>
    <property type="match status" value="1"/>
</dbReference>
<dbReference type="InterPro" id="IPR005502">
    <property type="entry name" value="Ribosyl_crysJ1"/>
</dbReference>
<dbReference type="Pfam" id="PF03747">
    <property type="entry name" value="ADP_ribosyl_GH"/>
    <property type="match status" value="1"/>
</dbReference>
<gene>
    <name evidence="2" type="ORF">EDS130_LOCUS15342</name>
    <name evidence="1" type="ORF">XAT740_LOCUS1572</name>
</gene>
<reference evidence="2" key="1">
    <citation type="submission" date="2021-02" db="EMBL/GenBank/DDBJ databases">
        <authorList>
            <person name="Nowell W R."/>
        </authorList>
    </citation>
    <scope>NUCLEOTIDE SEQUENCE</scope>
</reference>
<sequence>MSTVWARCEGAFIGHAIASQYDPSIFMALNVAESLIQFKEYNGPDILARHLYLYHTKRCEVGEITKYIYQAASTSISSRSPTSRETFRFNPTIINGFVQSAHDKTGGYTASCGPAQRSYPLAFCANITDDNLVDVAMQEARLTHQSPIAGQVAVIVNSICRSLLRNHNWQAAVNSAFTQARLHDDVKNILMRHGRWPNPLVETHPAYAPTILNSVLHYVSASRSAAEALELAKYAKNKHYCLPIVGILAGARWGVPEDMYRSHMDNLDLTAMRTAANKLIDLWPVSRTDVSV</sequence>
<evidence type="ECO:0000313" key="1">
    <source>
        <dbReference type="EMBL" id="CAF0773342.1"/>
    </source>
</evidence>
<organism evidence="2 4">
    <name type="scientific">Adineta ricciae</name>
    <name type="common">Rotifer</name>
    <dbReference type="NCBI Taxonomy" id="249248"/>
    <lineage>
        <taxon>Eukaryota</taxon>
        <taxon>Metazoa</taxon>
        <taxon>Spiralia</taxon>
        <taxon>Gnathifera</taxon>
        <taxon>Rotifera</taxon>
        <taxon>Eurotatoria</taxon>
        <taxon>Bdelloidea</taxon>
        <taxon>Adinetida</taxon>
        <taxon>Adinetidae</taxon>
        <taxon>Adineta</taxon>
    </lineage>
</organism>
<comment type="caution">
    <text evidence="2">The sequence shown here is derived from an EMBL/GenBank/DDBJ whole genome shotgun (WGS) entry which is preliminary data.</text>
</comment>
<dbReference type="InterPro" id="IPR036705">
    <property type="entry name" value="Ribosyl_crysJ1_sf"/>
</dbReference>
<protein>
    <submittedName>
        <fullName evidence="2">Uncharacterized protein</fullName>
    </submittedName>
</protein>
<dbReference type="Proteomes" id="UP000663852">
    <property type="component" value="Unassembled WGS sequence"/>
</dbReference>
<dbReference type="Proteomes" id="UP000663828">
    <property type="component" value="Unassembled WGS sequence"/>
</dbReference>
<proteinExistence type="predicted"/>
<dbReference type="EMBL" id="CAJNOR010000049">
    <property type="protein sequence ID" value="CAF0773342.1"/>
    <property type="molecule type" value="Genomic_DNA"/>
</dbReference>
<dbReference type="EMBL" id="CAJNOJ010000064">
    <property type="protein sequence ID" value="CAF1010027.1"/>
    <property type="molecule type" value="Genomic_DNA"/>
</dbReference>
<evidence type="ECO:0000313" key="3">
    <source>
        <dbReference type="Proteomes" id="UP000663828"/>
    </source>
</evidence>
<dbReference type="AlphaFoldDB" id="A0A814HH70"/>
<evidence type="ECO:0000313" key="4">
    <source>
        <dbReference type="Proteomes" id="UP000663852"/>
    </source>
</evidence>
<accession>A0A814HH70</accession>
<keyword evidence="3" id="KW-1185">Reference proteome</keyword>
<dbReference type="OrthoDB" id="9986429at2759"/>
<evidence type="ECO:0000313" key="2">
    <source>
        <dbReference type="EMBL" id="CAF1010027.1"/>
    </source>
</evidence>
<dbReference type="Gene3D" id="1.10.4080.10">
    <property type="entry name" value="ADP-ribosylation/Crystallin J1"/>
    <property type="match status" value="1"/>
</dbReference>